<keyword evidence="2" id="KW-0238">DNA-binding</keyword>
<evidence type="ECO:0000256" key="1">
    <source>
        <dbReference type="ARBA" id="ARBA00023015"/>
    </source>
</evidence>
<accession>A0A2N5M198</accession>
<comment type="caution">
    <text evidence="5">The sequence shown here is derived from an EMBL/GenBank/DDBJ whole genome shotgun (WGS) entry which is preliminary data.</text>
</comment>
<evidence type="ECO:0000256" key="3">
    <source>
        <dbReference type="ARBA" id="ARBA00023163"/>
    </source>
</evidence>
<dbReference type="PROSITE" id="PS01117">
    <property type="entry name" value="HTH_MARR_1"/>
    <property type="match status" value="1"/>
</dbReference>
<dbReference type="PROSITE" id="PS50995">
    <property type="entry name" value="HTH_MARR_2"/>
    <property type="match status" value="1"/>
</dbReference>
<dbReference type="InterPro" id="IPR000835">
    <property type="entry name" value="HTH_MarR-typ"/>
</dbReference>
<keyword evidence="1" id="KW-0805">Transcription regulation</keyword>
<feature type="domain" description="HTH marR-type" evidence="4">
    <location>
        <begin position="1"/>
        <end position="138"/>
    </location>
</feature>
<sequence>MKLSWGDYISIAIHQTDLTLTSYIKNKLAPFNLAPEQNLILMLLWERDGLAQNDIAEKLDKDKTNIARMVLNLEKKGFIKRTISQYDRRSLIVKLTQEGKALGDKIIPLTEEFNQLVTKGITEKEIEELGRILTKMRMNVQ</sequence>
<protein>
    <submittedName>
        <fullName evidence="5">MarR family transcriptional regulator</fullName>
    </submittedName>
</protein>
<dbReference type="SUPFAM" id="SSF46785">
    <property type="entry name" value="Winged helix' DNA-binding domain"/>
    <property type="match status" value="1"/>
</dbReference>
<dbReference type="PRINTS" id="PR00598">
    <property type="entry name" value="HTHMARR"/>
</dbReference>
<evidence type="ECO:0000259" key="4">
    <source>
        <dbReference type="PROSITE" id="PS50995"/>
    </source>
</evidence>
<dbReference type="SMART" id="SM00347">
    <property type="entry name" value="HTH_MARR"/>
    <property type="match status" value="1"/>
</dbReference>
<dbReference type="InterPro" id="IPR036390">
    <property type="entry name" value="WH_DNA-bd_sf"/>
</dbReference>
<evidence type="ECO:0000256" key="2">
    <source>
        <dbReference type="ARBA" id="ARBA00023125"/>
    </source>
</evidence>
<evidence type="ECO:0000313" key="5">
    <source>
        <dbReference type="EMBL" id="PLT28129.1"/>
    </source>
</evidence>
<dbReference type="GO" id="GO:0003677">
    <property type="term" value="F:DNA binding"/>
    <property type="evidence" value="ECO:0007669"/>
    <property type="project" value="UniProtKB-KW"/>
</dbReference>
<dbReference type="InterPro" id="IPR023187">
    <property type="entry name" value="Tscrpt_reg_MarR-type_CS"/>
</dbReference>
<dbReference type="GO" id="GO:0003700">
    <property type="term" value="F:DNA-binding transcription factor activity"/>
    <property type="evidence" value="ECO:0007669"/>
    <property type="project" value="InterPro"/>
</dbReference>
<proteinExistence type="predicted"/>
<keyword evidence="6" id="KW-1185">Reference proteome</keyword>
<dbReference type="RefSeq" id="WP_101645204.1">
    <property type="nucleotide sequence ID" value="NZ_PGUY01000065.1"/>
</dbReference>
<organism evidence="5 6">
    <name type="scientific">Peribacillus deserti</name>
    <dbReference type="NCBI Taxonomy" id="673318"/>
    <lineage>
        <taxon>Bacteria</taxon>
        <taxon>Bacillati</taxon>
        <taxon>Bacillota</taxon>
        <taxon>Bacilli</taxon>
        <taxon>Bacillales</taxon>
        <taxon>Bacillaceae</taxon>
        <taxon>Peribacillus</taxon>
    </lineage>
</organism>
<gene>
    <name evidence="5" type="ORF">CUU66_20225</name>
</gene>
<dbReference type="AlphaFoldDB" id="A0A2N5M198"/>
<reference evidence="5 6" key="1">
    <citation type="submission" date="2017-11" db="EMBL/GenBank/DDBJ databases">
        <title>Comparitive Functional Genomics of Dry Heat Resistant strains isolated from the Viking Spacecraft.</title>
        <authorList>
            <person name="Seuylemezian A."/>
            <person name="Cooper K."/>
            <person name="Vaishampayan P."/>
        </authorList>
    </citation>
    <scope>NUCLEOTIDE SEQUENCE [LARGE SCALE GENOMIC DNA]</scope>
    <source>
        <strain evidence="5 6">V1-29</strain>
    </source>
</reference>
<dbReference type="Proteomes" id="UP000234748">
    <property type="component" value="Unassembled WGS sequence"/>
</dbReference>
<name>A0A2N5M198_9BACI</name>
<dbReference type="OrthoDB" id="9799663at2"/>
<dbReference type="PANTHER" id="PTHR42756:SF1">
    <property type="entry name" value="TRANSCRIPTIONAL REPRESSOR OF EMRAB OPERON"/>
    <property type="match status" value="1"/>
</dbReference>
<dbReference type="EMBL" id="PGUY01000065">
    <property type="protein sequence ID" value="PLT28129.1"/>
    <property type="molecule type" value="Genomic_DNA"/>
</dbReference>
<dbReference type="PANTHER" id="PTHR42756">
    <property type="entry name" value="TRANSCRIPTIONAL REGULATOR, MARR"/>
    <property type="match status" value="1"/>
</dbReference>
<evidence type="ECO:0000313" key="6">
    <source>
        <dbReference type="Proteomes" id="UP000234748"/>
    </source>
</evidence>
<dbReference type="Gene3D" id="1.10.10.10">
    <property type="entry name" value="Winged helix-like DNA-binding domain superfamily/Winged helix DNA-binding domain"/>
    <property type="match status" value="1"/>
</dbReference>
<dbReference type="Pfam" id="PF01047">
    <property type="entry name" value="MarR"/>
    <property type="match status" value="1"/>
</dbReference>
<dbReference type="InterPro" id="IPR036388">
    <property type="entry name" value="WH-like_DNA-bd_sf"/>
</dbReference>
<keyword evidence="3" id="KW-0804">Transcription</keyword>